<reference evidence="8" key="1">
    <citation type="journal article" date="2014" name="Genome Announc.">
        <title>Draft genome sequence of the formaldehyde-resistant fungus Byssochlamys spectabilis No. 5 (anamorph Paecilomyces variotii No. 5) (NBRC109023).</title>
        <authorList>
            <person name="Oka T."/>
            <person name="Ekino K."/>
            <person name="Fukuda K."/>
            <person name="Nomura Y."/>
        </authorList>
    </citation>
    <scope>NUCLEOTIDE SEQUENCE [LARGE SCALE GENOMIC DNA]</scope>
    <source>
        <strain evidence="8">No. 5 / NBRC 109023</strain>
    </source>
</reference>
<dbReference type="GO" id="GO:0034511">
    <property type="term" value="F:U3 snoRNA binding"/>
    <property type="evidence" value="ECO:0007669"/>
    <property type="project" value="TreeGrafter"/>
</dbReference>
<dbReference type="Pfam" id="PF04950">
    <property type="entry name" value="RIBIOP_C"/>
    <property type="match status" value="1"/>
</dbReference>
<evidence type="ECO:0000256" key="4">
    <source>
        <dbReference type="ARBA" id="ARBA00038288"/>
    </source>
</evidence>
<feature type="region of interest" description="Disordered" evidence="5">
    <location>
        <begin position="1"/>
        <end position="84"/>
    </location>
</feature>
<comment type="similarity">
    <text evidence="4">Belongs to the TRAFAC class translation factor GTPase superfamily. Bms1-like GTPase family. TSR1 subfamily.</text>
</comment>
<dbReference type="GO" id="GO:0005737">
    <property type="term" value="C:cytoplasm"/>
    <property type="evidence" value="ECO:0007669"/>
    <property type="project" value="EnsemblFungi"/>
</dbReference>
<keyword evidence="8" id="KW-1185">Reference proteome</keyword>
<dbReference type="Pfam" id="PF08142">
    <property type="entry name" value="AARP2CN"/>
    <property type="match status" value="1"/>
</dbReference>
<feature type="region of interest" description="Disordered" evidence="5">
    <location>
        <begin position="405"/>
        <end position="455"/>
    </location>
</feature>
<dbReference type="GO" id="GO:0043021">
    <property type="term" value="F:ribonucleoprotein complex binding"/>
    <property type="evidence" value="ECO:0007669"/>
    <property type="project" value="EnsemblFungi"/>
</dbReference>
<evidence type="ECO:0000313" key="8">
    <source>
        <dbReference type="Proteomes" id="UP000018001"/>
    </source>
</evidence>
<evidence type="ECO:0000256" key="1">
    <source>
        <dbReference type="ARBA" id="ARBA00004604"/>
    </source>
</evidence>
<dbReference type="eggNOG" id="KOG1980">
    <property type="taxonomic scope" value="Eukaryota"/>
</dbReference>
<dbReference type="Pfam" id="PF22298">
    <property type="entry name" value="Tsr1_G-like"/>
    <property type="match status" value="1"/>
</dbReference>
<comment type="subcellular location">
    <subcellularLocation>
        <location evidence="1">Nucleus</location>
        <location evidence="1">Nucleolus</location>
    </subcellularLocation>
</comment>
<dbReference type="PANTHER" id="PTHR12858">
    <property type="entry name" value="RIBOSOME BIOGENESIS PROTEIN"/>
    <property type="match status" value="1"/>
</dbReference>
<evidence type="ECO:0000256" key="5">
    <source>
        <dbReference type="SAM" id="MobiDB-lite"/>
    </source>
</evidence>
<dbReference type="AlphaFoldDB" id="V5GDF6"/>
<dbReference type="PANTHER" id="PTHR12858:SF1">
    <property type="entry name" value="PRE-RRNA-PROCESSING PROTEIN TSR1 HOMOLOG"/>
    <property type="match status" value="1"/>
</dbReference>
<accession>V5GDF6</accession>
<keyword evidence="3" id="KW-0539">Nucleus</keyword>
<gene>
    <name evidence="7" type="ORF">PVAR5_8853</name>
</gene>
<keyword evidence="2" id="KW-0690">Ribosome biogenesis</keyword>
<feature type="compositionally biased region" description="Basic and acidic residues" evidence="5">
    <location>
        <begin position="31"/>
        <end position="47"/>
    </location>
</feature>
<evidence type="ECO:0000259" key="6">
    <source>
        <dbReference type="PROSITE" id="PS51714"/>
    </source>
</evidence>
<evidence type="ECO:0000256" key="2">
    <source>
        <dbReference type="ARBA" id="ARBA00022517"/>
    </source>
</evidence>
<feature type="compositionally biased region" description="Basic residues" evidence="5">
    <location>
        <begin position="8"/>
        <end position="28"/>
    </location>
</feature>
<organism evidence="7 8">
    <name type="scientific">Byssochlamys spectabilis (strain No. 5 / NBRC 109023)</name>
    <name type="common">Paecilomyces variotii</name>
    <dbReference type="NCBI Taxonomy" id="1356009"/>
    <lineage>
        <taxon>Eukaryota</taxon>
        <taxon>Fungi</taxon>
        <taxon>Dikarya</taxon>
        <taxon>Ascomycota</taxon>
        <taxon>Pezizomycotina</taxon>
        <taxon>Eurotiomycetes</taxon>
        <taxon>Eurotiomycetidae</taxon>
        <taxon>Eurotiales</taxon>
        <taxon>Thermoascaceae</taxon>
        <taxon>Paecilomyces</taxon>
    </lineage>
</organism>
<dbReference type="GO" id="GO:0030688">
    <property type="term" value="C:preribosome, small subunit precursor"/>
    <property type="evidence" value="ECO:0007669"/>
    <property type="project" value="EnsemblFungi"/>
</dbReference>
<dbReference type="SMART" id="SM01362">
    <property type="entry name" value="DUF663"/>
    <property type="match status" value="1"/>
</dbReference>
<dbReference type="InterPro" id="IPR012948">
    <property type="entry name" value="AARP2CN"/>
</dbReference>
<dbReference type="GO" id="GO:0005730">
    <property type="term" value="C:nucleolus"/>
    <property type="evidence" value="ECO:0007669"/>
    <property type="project" value="UniProtKB-SubCell"/>
</dbReference>
<dbReference type="SMART" id="SM00785">
    <property type="entry name" value="AARP2CN"/>
    <property type="match status" value="1"/>
</dbReference>
<dbReference type="GO" id="GO:0005525">
    <property type="term" value="F:GTP binding"/>
    <property type="evidence" value="ECO:0007669"/>
    <property type="project" value="TreeGrafter"/>
</dbReference>
<dbReference type="PROSITE" id="PS51714">
    <property type="entry name" value="G_BMS1"/>
    <property type="match status" value="1"/>
</dbReference>
<proteinExistence type="inferred from homology"/>
<feature type="compositionally biased region" description="Acidic residues" evidence="5">
    <location>
        <begin position="415"/>
        <end position="426"/>
    </location>
</feature>
<dbReference type="OrthoDB" id="119302at2759"/>
<name>V5GDF6_BYSSN</name>
<dbReference type="InterPro" id="IPR039761">
    <property type="entry name" value="Bms1/Tsr1"/>
</dbReference>
<dbReference type="FunCoup" id="V5GDF6">
    <property type="interactions" value="940"/>
</dbReference>
<dbReference type="GO" id="GO:0003924">
    <property type="term" value="F:GTPase activity"/>
    <property type="evidence" value="ECO:0007669"/>
    <property type="project" value="TreeGrafter"/>
</dbReference>
<feature type="domain" description="Bms1-type G" evidence="6">
    <location>
        <begin position="89"/>
        <end position="248"/>
    </location>
</feature>
<comment type="caution">
    <text evidence="7">The sequence shown here is derived from an EMBL/GenBank/DDBJ whole genome shotgun (WGS) entry which is preliminary data.</text>
</comment>
<dbReference type="InParanoid" id="V5GDF6"/>
<dbReference type="InterPro" id="IPR007034">
    <property type="entry name" value="BMS1_TSR1_C"/>
</dbReference>
<evidence type="ECO:0000313" key="7">
    <source>
        <dbReference type="EMBL" id="GAE00117.1"/>
    </source>
</evidence>
<dbReference type="EMBL" id="BAUL01000357">
    <property type="protein sequence ID" value="GAE00117.1"/>
    <property type="molecule type" value="Genomic_DNA"/>
</dbReference>
<evidence type="ECO:0000256" key="3">
    <source>
        <dbReference type="ARBA" id="ARBA00023242"/>
    </source>
</evidence>
<sequence length="804" mass="90380">MAPITQSGHHHRSTTKVYHKAFKSKHATKGALKEQAKGKVENRERGSRKTPHQQLMSKLDRRNQARQKQQLKHQEKAQATSIFAGSNGAPRHVAVVPLSSDIDTRAAIRQLNESVDVPDDVSQDGISRVRVDRFRQSVMYIPAKYDLMHALDASRMADFVIVVLSADKEVDEEGELILRSIEGQGISNVLSVVQGLDKINPPKKRTQTVSSLKSYITHFFPGIEKVLSLDSRQESSNIVRSLCTATPKGIRWRDERSWLLVESVKWPESNAEAVDDVVLTGVVRGKGLKADRVVHVPGWGDFQVDSITAAPLPSTKNKKGDAMNVDENESTQVLDAPTADRDDMATVAPEEIEMEDDDMLSVADTERKGVLLDDHHYFSDDETHIPPRPKRLPKGTSDYQAAWYLDDVSDSGSDLVDEDDDEEMEMDTSGNPEDGVFPERQDAMTEAGPSEYPQSEMFLDPSPEDEADQLEEYRASRRNEAEEDLEFPDEIELHPNVLARERLARYRGLKSLKTSNWETSEDKPHEPEDWRRLLQFADYKGSRNRTIREALVGGVNPGTRVDVHLRAVPSSLRNRPQPLALFSLLRHEHKHTVVNINMTLSSSVEEPLKSKEEVIIQCGPRRLLVKPVFSAAGNTPNNVHKFDRFFHPGRAAIATYIGPLTWGSVPVLMFKNQQVKDPEVLDSTDGNAPTVSRLELIGNGTVVAPDQSRVVAKRVILTGHPFKIHKKVVTVRYMFFNSEDVNWFKALQLWTKRGRTGYIKESLGTHGYFKATFDAKINPQDAIGISLYKRVFPRKAVPLEQVQA</sequence>
<dbReference type="InterPro" id="IPR030387">
    <property type="entry name" value="G_Bms1/Tsr1_dom"/>
</dbReference>
<dbReference type="GO" id="GO:0000461">
    <property type="term" value="P:endonucleolytic cleavage to generate mature 3'-end of SSU-rRNA from (SSU-rRNA, 5.8S rRNA, LSU-rRNA)"/>
    <property type="evidence" value="ECO:0007669"/>
    <property type="project" value="EnsemblFungi"/>
</dbReference>
<protein>
    <recommendedName>
        <fullName evidence="6">Bms1-type G domain-containing protein</fullName>
    </recommendedName>
</protein>
<dbReference type="Proteomes" id="UP000018001">
    <property type="component" value="Unassembled WGS sequence"/>
</dbReference>
<dbReference type="HOGENOM" id="CLU_009858_1_0_1"/>